<comment type="caution">
    <text evidence="5">The sequence shown here is derived from an EMBL/GenBank/DDBJ whole genome shotgun (WGS) entry which is preliminary data.</text>
</comment>
<evidence type="ECO:0000313" key="6">
    <source>
        <dbReference type="Proteomes" id="UP000617951"/>
    </source>
</evidence>
<dbReference type="RefSeq" id="WP_249280465.1">
    <property type="nucleotide sequence ID" value="NZ_JACRSS010000003.1"/>
</dbReference>
<comment type="similarity">
    <text evidence="1">Belongs to the carbohydrate kinase PfkB family.</text>
</comment>
<evidence type="ECO:0000256" key="3">
    <source>
        <dbReference type="ARBA" id="ARBA00022777"/>
    </source>
</evidence>
<dbReference type="EMBL" id="JACRSS010000003">
    <property type="protein sequence ID" value="MBC8538768.1"/>
    <property type="molecule type" value="Genomic_DNA"/>
</dbReference>
<dbReference type="Proteomes" id="UP000617951">
    <property type="component" value="Unassembled WGS sequence"/>
</dbReference>
<sequence length="311" mass="33387">MAEVLLMGEVMALMTADKVGALEDAENFTKSLAGAELNVCLGLTRLGHTSSYITKLGKDCFGRYIYNSLEKEGIDRSHITFDEGHPTGMVFKNKVAEGDPEIQYFRKGSAASAITPEDLGTIDFTGVKQIHVTGVLPATSQTARATTYSLVKQAKAAGVYISFDPNLRYQLWESREVMIQTINDLASYADLVLPGISEGKALMGSEDPEKIADFYQELGAKTVIIKLGSKGAFVRDGSESSTVPGYKVEKVVDTVGAGDGFAVGVISARLEGLSMKEAAQRGNAIGALQIMVPGDNEGLPNREQLKAFMEK</sequence>
<evidence type="ECO:0000259" key="4">
    <source>
        <dbReference type="Pfam" id="PF00294"/>
    </source>
</evidence>
<keyword evidence="3 5" id="KW-0418">Kinase</keyword>
<dbReference type="AlphaFoldDB" id="A0A926DIL2"/>
<dbReference type="InterPro" id="IPR029056">
    <property type="entry name" value="Ribokinase-like"/>
</dbReference>
<dbReference type="PANTHER" id="PTHR43085">
    <property type="entry name" value="HEXOKINASE FAMILY MEMBER"/>
    <property type="match status" value="1"/>
</dbReference>
<accession>A0A926DIL2</accession>
<dbReference type="GO" id="GO:0016301">
    <property type="term" value="F:kinase activity"/>
    <property type="evidence" value="ECO:0007669"/>
    <property type="project" value="UniProtKB-KW"/>
</dbReference>
<dbReference type="InterPro" id="IPR050306">
    <property type="entry name" value="PfkB_Carbo_kinase"/>
</dbReference>
<gene>
    <name evidence="5" type="ORF">H8693_07445</name>
</gene>
<dbReference type="Gene3D" id="3.40.1190.20">
    <property type="match status" value="1"/>
</dbReference>
<proteinExistence type="inferred from homology"/>
<protein>
    <submittedName>
        <fullName evidence="5">Sugar kinase</fullName>
    </submittedName>
</protein>
<evidence type="ECO:0000256" key="2">
    <source>
        <dbReference type="ARBA" id="ARBA00022679"/>
    </source>
</evidence>
<name>A0A926DIL2_9FIRM</name>
<dbReference type="InterPro" id="IPR002173">
    <property type="entry name" value="Carboh/pur_kinase_PfkB_CS"/>
</dbReference>
<dbReference type="Pfam" id="PF00294">
    <property type="entry name" value="PfkB"/>
    <property type="match status" value="1"/>
</dbReference>
<keyword evidence="2" id="KW-0808">Transferase</keyword>
<dbReference type="InterPro" id="IPR011611">
    <property type="entry name" value="PfkB_dom"/>
</dbReference>
<dbReference type="CDD" id="cd01166">
    <property type="entry name" value="KdgK"/>
    <property type="match status" value="1"/>
</dbReference>
<dbReference type="PANTHER" id="PTHR43085:SF57">
    <property type="entry name" value="CARBOHYDRATE KINASE PFKB DOMAIN-CONTAINING PROTEIN"/>
    <property type="match status" value="1"/>
</dbReference>
<dbReference type="PROSITE" id="PS00584">
    <property type="entry name" value="PFKB_KINASES_2"/>
    <property type="match status" value="1"/>
</dbReference>
<feature type="domain" description="Carbohydrate kinase PfkB" evidence="4">
    <location>
        <begin position="1"/>
        <end position="301"/>
    </location>
</feature>
<organism evidence="5 6">
    <name type="scientific">Guopingia tenuis</name>
    <dbReference type="NCBI Taxonomy" id="2763656"/>
    <lineage>
        <taxon>Bacteria</taxon>
        <taxon>Bacillati</taxon>
        <taxon>Bacillota</taxon>
        <taxon>Clostridia</taxon>
        <taxon>Christensenellales</taxon>
        <taxon>Christensenellaceae</taxon>
        <taxon>Guopingia</taxon>
    </lineage>
</organism>
<evidence type="ECO:0000313" key="5">
    <source>
        <dbReference type="EMBL" id="MBC8538768.1"/>
    </source>
</evidence>
<keyword evidence="6" id="KW-1185">Reference proteome</keyword>
<evidence type="ECO:0000256" key="1">
    <source>
        <dbReference type="ARBA" id="ARBA00010688"/>
    </source>
</evidence>
<reference evidence="5" key="1">
    <citation type="submission" date="2020-08" db="EMBL/GenBank/DDBJ databases">
        <title>Genome public.</title>
        <authorList>
            <person name="Liu C."/>
            <person name="Sun Q."/>
        </authorList>
    </citation>
    <scope>NUCLEOTIDE SEQUENCE</scope>
    <source>
        <strain evidence="5">NSJ-63</strain>
    </source>
</reference>
<dbReference type="SUPFAM" id="SSF53613">
    <property type="entry name" value="Ribokinase-like"/>
    <property type="match status" value="1"/>
</dbReference>